<keyword evidence="3" id="KW-0804">Transcription</keyword>
<dbReference type="InterPro" id="IPR036163">
    <property type="entry name" value="HMA_dom_sf"/>
</dbReference>
<comment type="caution">
    <text evidence="5">The sequence shown here is derived from an EMBL/GenBank/DDBJ whole genome shotgun (WGS) entry which is preliminary data.</text>
</comment>
<dbReference type="SMART" id="SM00342">
    <property type="entry name" value="HTH_ARAC"/>
    <property type="match status" value="1"/>
</dbReference>
<accession>A0A5B2VP98</accession>
<dbReference type="GO" id="GO:0046872">
    <property type="term" value="F:metal ion binding"/>
    <property type="evidence" value="ECO:0007669"/>
    <property type="project" value="InterPro"/>
</dbReference>
<dbReference type="PROSITE" id="PS00041">
    <property type="entry name" value="HTH_ARAC_FAMILY_1"/>
    <property type="match status" value="1"/>
</dbReference>
<reference evidence="5 6" key="1">
    <citation type="submission" date="2019-09" db="EMBL/GenBank/DDBJ databases">
        <title>Chitinophaga ginsengihumi sp. nov., isolated from soil of ginseng rhizosphere.</title>
        <authorList>
            <person name="Lee J."/>
        </authorList>
    </citation>
    <scope>NUCLEOTIDE SEQUENCE [LARGE SCALE GENOMIC DNA]</scope>
    <source>
        <strain evidence="5 6">BN140078</strain>
    </source>
</reference>
<dbReference type="InterPro" id="IPR018062">
    <property type="entry name" value="HTH_AraC-typ_CS"/>
</dbReference>
<dbReference type="EMBL" id="VUOC01000004">
    <property type="protein sequence ID" value="KAA2240216.1"/>
    <property type="molecule type" value="Genomic_DNA"/>
</dbReference>
<evidence type="ECO:0000313" key="5">
    <source>
        <dbReference type="EMBL" id="KAA2240216.1"/>
    </source>
</evidence>
<evidence type="ECO:0000259" key="4">
    <source>
        <dbReference type="PROSITE" id="PS01124"/>
    </source>
</evidence>
<evidence type="ECO:0000313" key="6">
    <source>
        <dbReference type="Proteomes" id="UP000324611"/>
    </source>
</evidence>
<keyword evidence="6" id="KW-1185">Reference proteome</keyword>
<dbReference type="SUPFAM" id="SSF46689">
    <property type="entry name" value="Homeodomain-like"/>
    <property type="match status" value="1"/>
</dbReference>
<gene>
    <name evidence="5" type="ORF">F0L74_29055</name>
</gene>
<dbReference type="Gene3D" id="1.10.10.60">
    <property type="entry name" value="Homeodomain-like"/>
    <property type="match status" value="1"/>
</dbReference>
<dbReference type="AlphaFoldDB" id="A0A5B2VP98"/>
<dbReference type="PANTHER" id="PTHR43280">
    <property type="entry name" value="ARAC-FAMILY TRANSCRIPTIONAL REGULATOR"/>
    <property type="match status" value="1"/>
</dbReference>
<feature type="domain" description="HTH araC/xylS-type" evidence="4">
    <location>
        <begin position="100"/>
        <end position="179"/>
    </location>
</feature>
<dbReference type="Proteomes" id="UP000324611">
    <property type="component" value="Unassembled WGS sequence"/>
</dbReference>
<evidence type="ECO:0000256" key="1">
    <source>
        <dbReference type="ARBA" id="ARBA00023015"/>
    </source>
</evidence>
<dbReference type="RefSeq" id="WP_149841394.1">
    <property type="nucleotide sequence ID" value="NZ_VUOC01000004.1"/>
</dbReference>
<reference evidence="5 6" key="2">
    <citation type="submission" date="2019-09" db="EMBL/GenBank/DDBJ databases">
        <authorList>
            <person name="Jin C."/>
        </authorList>
    </citation>
    <scope>NUCLEOTIDE SEQUENCE [LARGE SCALE GENOMIC DNA]</scope>
    <source>
        <strain evidence="5 6">BN140078</strain>
    </source>
</reference>
<dbReference type="Gene3D" id="3.30.70.100">
    <property type="match status" value="1"/>
</dbReference>
<dbReference type="InterPro" id="IPR009057">
    <property type="entry name" value="Homeodomain-like_sf"/>
</dbReference>
<evidence type="ECO:0000256" key="2">
    <source>
        <dbReference type="ARBA" id="ARBA00023125"/>
    </source>
</evidence>
<dbReference type="PROSITE" id="PS01124">
    <property type="entry name" value="HTH_ARAC_FAMILY_2"/>
    <property type="match status" value="1"/>
</dbReference>
<dbReference type="GO" id="GO:0003700">
    <property type="term" value="F:DNA-binding transcription factor activity"/>
    <property type="evidence" value="ECO:0007669"/>
    <property type="project" value="InterPro"/>
</dbReference>
<keyword evidence="1" id="KW-0805">Transcription regulation</keyword>
<evidence type="ECO:0000256" key="3">
    <source>
        <dbReference type="ARBA" id="ARBA00023163"/>
    </source>
</evidence>
<protein>
    <submittedName>
        <fullName evidence="5">AraC family transcriptional regulator</fullName>
    </submittedName>
</protein>
<dbReference type="InterPro" id="IPR018060">
    <property type="entry name" value="HTH_AraC"/>
</dbReference>
<dbReference type="SUPFAM" id="SSF55008">
    <property type="entry name" value="HMA, heavy metal-associated domain"/>
    <property type="match status" value="1"/>
</dbReference>
<keyword evidence="2" id="KW-0238">DNA-binding</keyword>
<proteinExistence type="predicted"/>
<sequence length="190" mass="21779">MQTFDLHIKNMVCPRCIKAVRGILENEGLPVHDVQLGKAVLTIQPDNEQLQAVAAALEKEGLPLVDDRKRQLVEAIKNIIVTTIHHSPMSELKENFSALLAARLHKDYHYLSNLFSEMEQTTIEQYIIQQKIERVKELLVYDEQTLSEIAYQMGYSSVAHLSGQFKKVTGFTPSRFKQLKEHKRRPLDAI</sequence>
<dbReference type="PANTHER" id="PTHR43280:SF31">
    <property type="entry name" value="TRANSCRIPTIONAL REGULATORY PROTEIN"/>
    <property type="match status" value="1"/>
</dbReference>
<organism evidence="5 6">
    <name type="scientific">Chitinophaga agrisoli</name>
    <dbReference type="NCBI Taxonomy" id="2607653"/>
    <lineage>
        <taxon>Bacteria</taxon>
        <taxon>Pseudomonadati</taxon>
        <taxon>Bacteroidota</taxon>
        <taxon>Chitinophagia</taxon>
        <taxon>Chitinophagales</taxon>
        <taxon>Chitinophagaceae</taxon>
        <taxon>Chitinophaga</taxon>
    </lineage>
</organism>
<dbReference type="GO" id="GO:0043565">
    <property type="term" value="F:sequence-specific DNA binding"/>
    <property type="evidence" value="ECO:0007669"/>
    <property type="project" value="InterPro"/>
</dbReference>
<dbReference type="Pfam" id="PF12833">
    <property type="entry name" value="HTH_18"/>
    <property type="match status" value="1"/>
</dbReference>
<name>A0A5B2VP98_9BACT</name>